<evidence type="ECO:0000313" key="8">
    <source>
        <dbReference type="Proteomes" id="UP000031971"/>
    </source>
</evidence>
<dbReference type="AlphaFoldDB" id="A0A0C2YS68"/>
<keyword evidence="2" id="KW-0812">Transmembrane</keyword>
<dbReference type="EMBL" id="JXSL01000030">
    <property type="protein sequence ID" value="KIL97978.1"/>
    <property type="molecule type" value="Genomic_DNA"/>
</dbReference>
<keyword evidence="4" id="KW-0472">Membrane</keyword>
<organism evidence="7 8">
    <name type="scientific">Paramagnetospirillum magnetotacticum MS-1</name>
    <dbReference type="NCBI Taxonomy" id="272627"/>
    <lineage>
        <taxon>Bacteria</taxon>
        <taxon>Pseudomonadati</taxon>
        <taxon>Pseudomonadota</taxon>
        <taxon>Alphaproteobacteria</taxon>
        <taxon>Rhodospirillales</taxon>
        <taxon>Magnetospirillaceae</taxon>
        <taxon>Paramagnetospirillum</taxon>
    </lineage>
</organism>
<evidence type="ECO:0000256" key="6">
    <source>
        <dbReference type="SAM" id="MobiDB-lite"/>
    </source>
</evidence>
<accession>A0A0C2YS68</accession>
<evidence type="ECO:0000256" key="3">
    <source>
        <dbReference type="ARBA" id="ARBA00022989"/>
    </source>
</evidence>
<dbReference type="STRING" id="272627.CCC_01039"/>
<feature type="compositionally biased region" description="Pro residues" evidence="6">
    <location>
        <begin position="1"/>
        <end position="14"/>
    </location>
</feature>
<comment type="caution">
    <text evidence="7">The sequence shown here is derived from an EMBL/GenBank/DDBJ whole genome shotgun (WGS) entry which is preliminary data.</text>
</comment>
<feature type="coiled-coil region" evidence="5">
    <location>
        <begin position="115"/>
        <end position="162"/>
    </location>
</feature>
<dbReference type="Proteomes" id="UP000031971">
    <property type="component" value="Unassembled WGS sequence"/>
</dbReference>
<evidence type="ECO:0000256" key="2">
    <source>
        <dbReference type="ARBA" id="ARBA00022692"/>
    </source>
</evidence>
<reference evidence="7 8" key="1">
    <citation type="submission" date="2015-01" db="EMBL/GenBank/DDBJ databases">
        <title>Genome Sequence of Magnetospirillum magnetotacticum Strain MS-1.</title>
        <authorList>
            <person name="Marinov G.K."/>
            <person name="Smalley M.D."/>
            <person name="DeSalvo G."/>
        </authorList>
    </citation>
    <scope>NUCLEOTIDE SEQUENCE [LARGE SCALE GENOMIC DNA]</scope>
    <source>
        <strain evidence="7 8">MS-1</strain>
    </source>
</reference>
<evidence type="ECO:0000256" key="4">
    <source>
        <dbReference type="ARBA" id="ARBA00023136"/>
    </source>
</evidence>
<dbReference type="InterPro" id="IPR019133">
    <property type="entry name" value="MIC60"/>
</dbReference>
<evidence type="ECO:0000256" key="1">
    <source>
        <dbReference type="ARBA" id="ARBA00004370"/>
    </source>
</evidence>
<dbReference type="OrthoDB" id="8421723at2"/>
<sequence>MTSEPAPMPAPAPEAPTQGAPSRSSGRLMLILALLALGGGAYGSFPLWRAQIGMPVASEGFEVENLRAELSAATNRIAQLEAKGPTSNPDAARLERLEETVKAAPAHASAPMAEIESLAKQIAELKRSSAEASAVLRLSERLEQLDQNVRELQSKRSSAAALLLAVGQLREAAAAGRSFESEWRAARVLAGEDSESLALLDGLKPFAGTGIASRATLAQRFETLAPALIRAEILPEGDGWWRRTLDRLLSLVTIRREDGAALGQNAAAIIGRAQAAISRDDPAGALAELEGLSAGPAQAAQSWITEARARQSADKALSQLTAQALALAGAKP</sequence>
<proteinExistence type="predicted"/>
<name>A0A0C2YS68_PARME</name>
<keyword evidence="3" id="KW-1133">Transmembrane helix</keyword>
<dbReference type="PANTHER" id="PTHR15415">
    <property type="entry name" value="MITOFILIN"/>
    <property type="match status" value="1"/>
</dbReference>
<evidence type="ECO:0000313" key="7">
    <source>
        <dbReference type="EMBL" id="KIL97978.1"/>
    </source>
</evidence>
<dbReference type="RefSeq" id="WP_041042200.1">
    <property type="nucleotide sequence ID" value="NZ_JXSL01000030.1"/>
</dbReference>
<feature type="region of interest" description="Disordered" evidence="6">
    <location>
        <begin position="1"/>
        <end position="23"/>
    </location>
</feature>
<evidence type="ECO:0000256" key="5">
    <source>
        <dbReference type="SAM" id="Coils"/>
    </source>
</evidence>
<keyword evidence="8" id="KW-1185">Reference proteome</keyword>
<dbReference type="PANTHER" id="PTHR15415:SF7">
    <property type="entry name" value="MICOS COMPLEX SUBUNIT MIC60"/>
    <property type="match status" value="1"/>
</dbReference>
<dbReference type="GO" id="GO:0016020">
    <property type="term" value="C:membrane"/>
    <property type="evidence" value="ECO:0007669"/>
    <property type="project" value="UniProtKB-SubCell"/>
</dbReference>
<gene>
    <name evidence="7" type="ORF">CCC_01039</name>
</gene>
<protein>
    <submittedName>
        <fullName evidence="7">Uncharacterized protein</fullName>
    </submittedName>
</protein>
<keyword evidence="5" id="KW-0175">Coiled coil</keyword>
<comment type="subcellular location">
    <subcellularLocation>
        <location evidence="1">Membrane</location>
    </subcellularLocation>
</comment>
<dbReference type="Pfam" id="PF09731">
    <property type="entry name" value="Mitofilin"/>
    <property type="match status" value="1"/>
</dbReference>